<dbReference type="InterPro" id="IPR045379">
    <property type="entry name" value="Crinkler_N"/>
</dbReference>
<feature type="non-terminal residue" evidence="5">
    <location>
        <position position="109"/>
    </location>
</feature>
<evidence type="ECO:0000313" key="6">
    <source>
        <dbReference type="Proteomes" id="UP000749646"/>
    </source>
</evidence>
<evidence type="ECO:0000256" key="3">
    <source>
        <dbReference type="ARBA" id="ARBA00022525"/>
    </source>
</evidence>
<reference evidence="5" key="1">
    <citation type="journal article" date="2020" name="Fungal Divers.">
        <title>Resolving the Mortierellaceae phylogeny through synthesis of multi-gene phylogenetics and phylogenomics.</title>
        <authorList>
            <person name="Vandepol N."/>
            <person name="Liber J."/>
            <person name="Desiro A."/>
            <person name="Na H."/>
            <person name="Kennedy M."/>
            <person name="Barry K."/>
            <person name="Grigoriev I.V."/>
            <person name="Miller A.N."/>
            <person name="O'Donnell K."/>
            <person name="Stajich J.E."/>
            <person name="Bonito G."/>
        </authorList>
    </citation>
    <scope>NUCLEOTIDE SEQUENCE</scope>
    <source>
        <strain evidence="5">MES-2147</strain>
    </source>
</reference>
<dbReference type="AlphaFoldDB" id="A0A9P6IKY3"/>
<protein>
    <recommendedName>
        <fullName evidence="4">Crinkler effector protein N-terminal domain-containing protein</fullName>
    </recommendedName>
</protein>
<dbReference type="Proteomes" id="UP000749646">
    <property type="component" value="Unassembled WGS sequence"/>
</dbReference>
<evidence type="ECO:0000313" key="5">
    <source>
        <dbReference type="EMBL" id="KAF9919618.1"/>
    </source>
</evidence>
<name>A0A9P6IKY3_9FUNG</name>
<dbReference type="GO" id="GO:0005576">
    <property type="term" value="C:extracellular region"/>
    <property type="evidence" value="ECO:0007669"/>
    <property type="project" value="UniProtKB-SubCell"/>
</dbReference>
<evidence type="ECO:0000256" key="1">
    <source>
        <dbReference type="ARBA" id="ARBA00004340"/>
    </source>
</evidence>
<evidence type="ECO:0000259" key="4">
    <source>
        <dbReference type="Pfam" id="PF20147"/>
    </source>
</evidence>
<dbReference type="GO" id="GO:0043657">
    <property type="term" value="C:host cell"/>
    <property type="evidence" value="ECO:0007669"/>
    <property type="project" value="UniProtKB-SubCell"/>
</dbReference>
<proteinExistence type="predicted"/>
<dbReference type="OrthoDB" id="2304312at2759"/>
<dbReference type="Pfam" id="PF20147">
    <property type="entry name" value="Crinkler"/>
    <property type="match status" value="1"/>
</dbReference>
<evidence type="ECO:0000256" key="2">
    <source>
        <dbReference type="ARBA" id="ARBA00004613"/>
    </source>
</evidence>
<accession>A0A9P6IKY3</accession>
<comment type="subcellular location">
    <subcellularLocation>
        <location evidence="1">Host cell</location>
    </subcellularLocation>
    <subcellularLocation>
        <location evidence="2">Secreted</location>
    </subcellularLocation>
</comment>
<organism evidence="5 6">
    <name type="scientific">Modicella reniformis</name>
    <dbReference type="NCBI Taxonomy" id="1440133"/>
    <lineage>
        <taxon>Eukaryota</taxon>
        <taxon>Fungi</taxon>
        <taxon>Fungi incertae sedis</taxon>
        <taxon>Mucoromycota</taxon>
        <taxon>Mortierellomycotina</taxon>
        <taxon>Mortierellomycetes</taxon>
        <taxon>Mortierellales</taxon>
        <taxon>Mortierellaceae</taxon>
        <taxon>Modicella</taxon>
    </lineage>
</organism>
<dbReference type="EMBL" id="JAAAHW010011473">
    <property type="protein sequence ID" value="KAF9919618.1"/>
    <property type="molecule type" value="Genomic_DNA"/>
</dbReference>
<keyword evidence="6" id="KW-1185">Reference proteome</keyword>
<gene>
    <name evidence="5" type="ORF">BGZ65_011981</name>
</gene>
<comment type="caution">
    <text evidence="5">The sequence shown here is derived from an EMBL/GenBank/DDBJ whole genome shotgun (WGS) entry which is preliminary data.</text>
</comment>
<sequence length="109" mass="12403">MATYNLFCLFEGQSTSDAFSVDIDSDKLVCHLKKTINAEMTPKFDNIDVNELTLWRVSIPFTIEEKSITMKDIENKDKTKLLPIISLKTLFKNDPEEGNVHILVQTPPS</sequence>
<feature type="domain" description="Crinkler effector protein N-terminal" evidence="4">
    <location>
        <begin position="5"/>
        <end position="105"/>
    </location>
</feature>
<keyword evidence="3" id="KW-0964">Secreted</keyword>